<dbReference type="PANTHER" id="PTHR33937:SF5">
    <property type="entry name" value="IRON-MOLYBDENUM COFACTOR-BINDING PROTEIN"/>
    <property type="match status" value="1"/>
</dbReference>
<dbReference type="Pfam" id="PF02579">
    <property type="entry name" value="Nitro_FeMo-Co"/>
    <property type="match status" value="1"/>
</dbReference>
<evidence type="ECO:0000313" key="2">
    <source>
        <dbReference type="EMBL" id="RKD33702.1"/>
    </source>
</evidence>
<dbReference type="Gene3D" id="3.30.420.130">
    <property type="entry name" value="Dinitrogenase iron-molybdenum cofactor biosynthesis domain"/>
    <property type="match status" value="1"/>
</dbReference>
<name>A0A419T8C5_9FIRM</name>
<protein>
    <recommendedName>
        <fullName evidence="1">Dinitrogenase iron-molybdenum cofactor biosynthesis domain-containing protein</fullName>
    </recommendedName>
</protein>
<comment type="caution">
    <text evidence="2">The sequence shown here is derived from an EMBL/GenBank/DDBJ whole genome shotgun (WGS) entry which is preliminary data.</text>
</comment>
<sequence>MSYKIAIASSDEITIDLKFGSATEFLIYEIKDDGTYECLERRIVSERVKIEVPSICGGKEKCSGGGCHSSSPANLRVDLIADCRCVLCKKTGDPIQKQLDKKAIISFDVTGEIEDALYKITQYFYRVDHHHSLRGIASRGMI</sequence>
<keyword evidence="3" id="KW-1185">Reference proteome</keyword>
<dbReference type="RefSeq" id="WP_120195762.1">
    <property type="nucleotide sequence ID" value="NZ_MCIA01000006.1"/>
</dbReference>
<feature type="domain" description="Dinitrogenase iron-molybdenum cofactor biosynthesis" evidence="1">
    <location>
        <begin position="12"/>
        <end position="120"/>
    </location>
</feature>
<dbReference type="SUPFAM" id="SSF53146">
    <property type="entry name" value="Nitrogenase accessory factor-like"/>
    <property type="match status" value="1"/>
</dbReference>
<reference evidence="2 3" key="1">
    <citation type="submission" date="2016-08" db="EMBL/GenBank/DDBJ databases">
        <title>A new outlook on sporulation: Clostridium algidixylanolyticum.</title>
        <authorList>
            <person name="Poppleton D.I."/>
            <person name="Gribaldo S."/>
        </authorList>
    </citation>
    <scope>NUCLEOTIDE SEQUENCE [LARGE SCALE GENOMIC DNA]</scope>
    <source>
        <strain evidence="2 3">SPL73</strain>
    </source>
</reference>
<dbReference type="AlphaFoldDB" id="A0A419T8C5"/>
<proteinExistence type="predicted"/>
<gene>
    <name evidence="2" type="ORF">BET01_14360</name>
</gene>
<dbReference type="PANTHER" id="PTHR33937">
    <property type="entry name" value="IRON-MOLYBDENUM PROTEIN-RELATED-RELATED"/>
    <property type="match status" value="1"/>
</dbReference>
<dbReference type="Proteomes" id="UP000284277">
    <property type="component" value="Unassembled WGS sequence"/>
</dbReference>
<dbReference type="InterPro" id="IPR051840">
    <property type="entry name" value="NifX/NifY_domain"/>
</dbReference>
<evidence type="ECO:0000259" key="1">
    <source>
        <dbReference type="Pfam" id="PF02579"/>
    </source>
</evidence>
<evidence type="ECO:0000313" key="3">
    <source>
        <dbReference type="Proteomes" id="UP000284277"/>
    </source>
</evidence>
<dbReference type="EMBL" id="MCIA01000006">
    <property type="protein sequence ID" value="RKD33702.1"/>
    <property type="molecule type" value="Genomic_DNA"/>
</dbReference>
<accession>A0A419T8C5</accession>
<dbReference type="InterPro" id="IPR036105">
    <property type="entry name" value="DiNase_FeMo-co_biosyn_sf"/>
</dbReference>
<dbReference type="InterPro" id="IPR003731">
    <property type="entry name" value="Di-Nase_FeMo-co_biosynth"/>
</dbReference>
<organism evidence="2 3">
    <name type="scientific">Lacrimispora algidixylanolytica</name>
    <dbReference type="NCBI Taxonomy" id="94868"/>
    <lineage>
        <taxon>Bacteria</taxon>
        <taxon>Bacillati</taxon>
        <taxon>Bacillota</taxon>
        <taxon>Clostridia</taxon>
        <taxon>Lachnospirales</taxon>
        <taxon>Lachnospiraceae</taxon>
        <taxon>Lacrimispora</taxon>
    </lineage>
</organism>
<dbReference type="OrthoDB" id="280278at2"/>